<dbReference type="SUPFAM" id="SSF53850">
    <property type="entry name" value="Periplasmic binding protein-like II"/>
    <property type="match status" value="1"/>
</dbReference>
<dbReference type="Proteomes" id="UP000670947">
    <property type="component" value="Unassembled WGS sequence"/>
</dbReference>
<gene>
    <name evidence="1" type="ORF">I8J29_22440</name>
</gene>
<sequence length="319" mass="36174">MTEPVLTMAMSESDRTQKLLSGARRLPGFGLEARHETIEQIFIEQISNAAYDISELSLASYLIAKGGGDERLTAVPVFLSRAFRHNAIYVRADSPWRHPSELKGRRFGFPEYQMTAAVWVRGLFREEWGIGTDDMEWFTFRPERVPVDIPATLAEGDLFEALLEGRVDAVMSARRPPAKFFPASGDGGAIRRLMPDVWDEERAYYGRTGIFPIMHLVSLKADTVRRYPELPRQLYDLMLGVKNDGVAALLETIKNQTSDPWLWESVERSALLTDGDLWPYGVAANWPQIVKFMGYLRADGLLKRELALEEVFHPSVLHT</sequence>
<dbReference type="EMBL" id="JAGGDJ010000025">
    <property type="protein sequence ID" value="MBO7746966.1"/>
    <property type="molecule type" value="Genomic_DNA"/>
</dbReference>
<evidence type="ECO:0000313" key="1">
    <source>
        <dbReference type="EMBL" id="MBO7746966.1"/>
    </source>
</evidence>
<organism evidence="1 2">
    <name type="scientific">Paenibacillus artemisiicola</name>
    <dbReference type="NCBI Taxonomy" id="1172618"/>
    <lineage>
        <taxon>Bacteria</taxon>
        <taxon>Bacillati</taxon>
        <taxon>Bacillota</taxon>
        <taxon>Bacilli</taxon>
        <taxon>Bacillales</taxon>
        <taxon>Paenibacillaceae</taxon>
        <taxon>Paenibacillus</taxon>
    </lineage>
</organism>
<dbReference type="RefSeq" id="WP_208849702.1">
    <property type="nucleotide sequence ID" value="NZ_JAGGDJ010000025.1"/>
</dbReference>
<accession>A0ABS3WFS5</accession>
<keyword evidence="2" id="KW-1185">Reference proteome</keyword>
<dbReference type="Gene3D" id="3.40.190.10">
    <property type="entry name" value="Periplasmic binding protein-like II"/>
    <property type="match status" value="1"/>
</dbReference>
<protein>
    <submittedName>
        <fullName evidence="1">4,5-dihydroxyphthalate decarboxylase</fullName>
    </submittedName>
</protein>
<proteinExistence type="predicted"/>
<evidence type="ECO:0000313" key="2">
    <source>
        <dbReference type="Proteomes" id="UP000670947"/>
    </source>
</evidence>
<comment type="caution">
    <text evidence="1">The sequence shown here is derived from an EMBL/GenBank/DDBJ whole genome shotgun (WGS) entry which is preliminary data.</text>
</comment>
<reference evidence="1 2" key="1">
    <citation type="submission" date="2021-03" db="EMBL/GenBank/DDBJ databases">
        <title>Paenibacillus artemisicola MWE-103 whole genome sequence.</title>
        <authorList>
            <person name="Ham Y.J."/>
        </authorList>
    </citation>
    <scope>NUCLEOTIDE SEQUENCE [LARGE SCALE GENOMIC DNA]</scope>
    <source>
        <strain evidence="1 2">MWE-103</strain>
    </source>
</reference>
<name>A0ABS3WFS5_9BACL</name>